<proteinExistence type="predicted"/>
<sequence length="63" mass="7013">MVDKGTLSRASLIFSVLKPNGKVQISVDLVISPSWTSLITMTNMHWRTSPRSFWLLTPIGTVP</sequence>
<accession>A0A0K2VJ53</accession>
<evidence type="ECO:0000313" key="1">
    <source>
        <dbReference type="EMBL" id="CDW50247.1"/>
    </source>
</evidence>
<reference evidence="1" key="1">
    <citation type="submission" date="2014-05" db="EMBL/GenBank/DDBJ databases">
        <authorList>
            <person name="Chronopoulou M."/>
        </authorList>
    </citation>
    <scope>NUCLEOTIDE SEQUENCE</scope>
    <source>
        <tissue evidence="1">Whole organism</tissue>
    </source>
</reference>
<organism evidence="1">
    <name type="scientific">Lepeophtheirus salmonis</name>
    <name type="common">Salmon louse</name>
    <name type="synonym">Caligus salmonis</name>
    <dbReference type="NCBI Taxonomy" id="72036"/>
    <lineage>
        <taxon>Eukaryota</taxon>
        <taxon>Metazoa</taxon>
        <taxon>Ecdysozoa</taxon>
        <taxon>Arthropoda</taxon>
        <taxon>Crustacea</taxon>
        <taxon>Multicrustacea</taxon>
        <taxon>Hexanauplia</taxon>
        <taxon>Copepoda</taxon>
        <taxon>Siphonostomatoida</taxon>
        <taxon>Caligidae</taxon>
        <taxon>Lepeophtheirus</taxon>
    </lineage>
</organism>
<name>A0A0K2VJ53_LEPSM</name>
<protein>
    <submittedName>
        <fullName evidence="1">Uncharacterized protein</fullName>
    </submittedName>
</protein>
<dbReference type="AlphaFoldDB" id="A0A0K2VJ53"/>
<dbReference type="EMBL" id="HACA01032886">
    <property type="protein sequence ID" value="CDW50247.1"/>
    <property type="molecule type" value="Transcribed_RNA"/>
</dbReference>
<feature type="non-terminal residue" evidence="1">
    <location>
        <position position="63"/>
    </location>
</feature>